<proteinExistence type="predicted"/>
<name>A0ABT6LEJ1_9ACTN</name>
<sequence>MTENALRPAWEYPRARARPGRQCPSPWDAERLRPLSRFQVMDRLPELGEMYAANSGAEPWQWDRLRHTFLSRLADDMRRPGFALLVAENSTMTAFAYGFPLRAGLFAIREIVVRPQVRRQSTDRDWNLARRLQRRLLGEHSDATGVTLVARFDVPTLAALRAWGWRDLPAGERRTPSADPRRVLLLDP</sequence>
<reference evidence="1 2" key="1">
    <citation type="submission" date="2023-04" db="EMBL/GenBank/DDBJ databases">
        <title>Forest soil microbial communities from Buena Vista Peninsula, Colon Province, Panama.</title>
        <authorList>
            <person name="Bouskill N."/>
        </authorList>
    </citation>
    <scope>NUCLEOTIDE SEQUENCE [LARGE SCALE GENOMIC DNA]</scope>
    <source>
        <strain evidence="1 2">GGS1</strain>
    </source>
</reference>
<accession>A0ABT6LEJ1</accession>
<keyword evidence="2" id="KW-1185">Reference proteome</keyword>
<dbReference type="EMBL" id="JARXVH010000003">
    <property type="protein sequence ID" value="MDH6214728.1"/>
    <property type="molecule type" value="Genomic_DNA"/>
</dbReference>
<gene>
    <name evidence="1" type="ORF">M2283_002011</name>
</gene>
<comment type="caution">
    <text evidence="1">The sequence shown here is derived from an EMBL/GenBank/DDBJ whole genome shotgun (WGS) entry which is preliminary data.</text>
</comment>
<dbReference type="RefSeq" id="WP_280875763.1">
    <property type="nucleotide sequence ID" value="NZ_JARXVH010000003.1"/>
</dbReference>
<dbReference type="Proteomes" id="UP001160499">
    <property type="component" value="Unassembled WGS sequence"/>
</dbReference>
<evidence type="ECO:0000313" key="1">
    <source>
        <dbReference type="EMBL" id="MDH6214728.1"/>
    </source>
</evidence>
<evidence type="ECO:0008006" key="3">
    <source>
        <dbReference type="Google" id="ProtNLM"/>
    </source>
</evidence>
<evidence type="ECO:0000313" key="2">
    <source>
        <dbReference type="Proteomes" id="UP001160499"/>
    </source>
</evidence>
<protein>
    <recommendedName>
        <fullName evidence="3">Acetyltransferase</fullName>
    </recommendedName>
</protein>
<organism evidence="1 2">
    <name type="scientific">Streptomyces pseudovenezuelae</name>
    <dbReference type="NCBI Taxonomy" id="67350"/>
    <lineage>
        <taxon>Bacteria</taxon>
        <taxon>Bacillati</taxon>
        <taxon>Actinomycetota</taxon>
        <taxon>Actinomycetes</taxon>
        <taxon>Kitasatosporales</taxon>
        <taxon>Streptomycetaceae</taxon>
        <taxon>Streptomyces</taxon>
        <taxon>Streptomyces aurantiacus group</taxon>
    </lineage>
</organism>